<evidence type="ECO:0000313" key="6">
    <source>
        <dbReference type="EMBL" id="GIZ53702.1"/>
    </source>
</evidence>
<keyword evidence="6" id="KW-0378">Hydrolase</keyword>
<dbReference type="PANTHER" id="PTHR10887:SF495">
    <property type="entry name" value="HELICASE SENATAXIN ISOFORM X1-RELATED"/>
    <property type="match status" value="1"/>
</dbReference>
<dbReference type="Pfam" id="PF18741">
    <property type="entry name" value="MTES_1575"/>
    <property type="match status" value="1"/>
</dbReference>
<proteinExistence type="predicted"/>
<dbReference type="Pfam" id="PF11784">
    <property type="entry name" value="DUF3320"/>
    <property type="match status" value="1"/>
</dbReference>
<feature type="region of interest" description="Disordered" evidence="1">
    <location>
        <begin position="1763"/>
        <end position="1787"/>
    </location>
</feature>
<evidence type="ECO:0000259" key="5">
    <source>
        <dbReference type="Pfam" id="PF18741"/>
    </source>
</evidence>
<dbReference type="Pfam" id="PF13087">
    <property type="entry name" value="AAA_12"/>
    <property type="match status" value="1"/>
</dbReference>
<dbReference type="Proteomes" id="UP000887222">
    <property type="component" value="Unassembled WGS sequence"/>
</dbReference>
<dbReference type="GO" id="GO:0004386">
    <property type="term" value="F:helicase activity"/>
    <property type="evidence" value="ECO:0007669"/>
    <property type="project" value="UniProtKB-KW"/>
</dbReference>
<keyword evidence="6" id="KW-0067">ATP-binding</keyword>
<organism evidence="6 7">
    <name type="scientific">Noviherbaspirillum aridicola</name>
    <dbReference type="NCBI Taxonomy" id="2849687"/>
    <lineage>
        <taxon>Bacteria</taxon>
        <taxon>Pseudomonadati</taxon>
        <taxon>Pseudomonadota</taxon>
        <taxon>Betaproteobacteria</taxon>
        <taxon>Burkholderiales</taxon>
        <taxon>Oxalobacteraceae</taxon>
        <taxon>Noviherbaspirillum</taxon>
    </lineage>
</organism>
<accession>A0ABQ4Q9F1</accession>
<reference evidence="6 7" key="1">
    <citation type="journal article" date="2022" name="Int. J. Syst. Evol. Microbiol.">
        <title>Noviherbaspirillum aridicola sp. nov., isolated from an arid soil in Pakistan.</title>
        <authorList>
            <person name="Khan I.U."/>
            <person name="Saqib M."/>
            <person name="Amin A."/>
            <person name="Hussain F."/>
            <person name="Li L."/>
            <person name="Liu Y.H."/>
            <person name="Fang B.Z."/>
            <person name="Ahmed I."/>
            <person name="Li W.J."/>
        </authorList>
    </citation>
    <scope>NUCLEOTIDE SEQUENCE [LARGE SCALE GENOMIC DNA]</scope>
    <source>
        <strain evidence="6 7">NCCP-691</strain>
    </source>
</reference>
<feature type="domain" description="DNA2/NAM7 helicase helicase" evidence="3">
    <location>
        <begin position="694"/>
        <end position="767"/>
    </location>
</feature>
<dbReference type="Pfam" id="PF13086">
    <property type="entry name" value="AAA_11"/>
    <property type="match status" value="2"/>
</dbReference>
<dbReference type="InterPro" id="IPR011335">
    <property type="entry name" value="Restrct_endonuc-II-like"/>
</dbReference>
<dbReference type="InterPro" id="IPR021754">
    <property type="entry name" value="DUF3320"/>
</dbReference>
<evidence type="ECO:0000256" key="1">
    <source>
        <dbReference type="SAM" id="MobiDB-lite"/>
    </source>
</evidence>
<dbReference type="PANTHER" id="PTHR10887">
    <property type="entry name" value="DNA2/NAM7 HELICASE FAMILY"/>
    <property type="match status" value="1"/>
</dbReference>
<feature type="domain" description="DUF3320" evidence="2">
    <location>
        <begin position="1823"/>
        <end position="1871"/>
    </location>
</feature>
<dbReference type="RefSeq" id="WP_220810112.1">
    <property type="nucleotide sequence ID" value="NZ_BPMK01000019.1"/>
</dbReference>
<gene>
    <name evidence="6" type="ORF">NCCP691_37160</name>
</gene>
<dbReference type="Gene3D" id="3.40.960.10">
    <property type="entry name" value="VSR Endonuclease"/>
    <property type="match status" value="1"/>
</dbReference>
<evidence type="ECO:0000259" key="4">
    <source>
        <dbReference type="Pfam" id="PF13087"/>
    </source>
</evidence>
<dbReference type="Gene3D" id="3.10.620.30">
    <property type="match status" value="1"/>
</dbReference>
<dbReference type="EMBL" id="BPMK01000019">
    <property type="protein sequence ID" value="GIZ53702.1"/>
    <property type="molecule type" value="Genomic_DNA"/>
</dbReference>
<keyword evidence="6" id="KW-0347">Helicase</keyword>
<dbReference type="Gene3D" id="3.40.50.300">
    <property type="entry name" value="P-loop containing nucleotide triphosphate hydrolases"/>
    <property type="match status" value="3"/>
</dbReference>
<evidence type="ECO:0000313" key="7">
    <source>
        <dbReference type="Proteomes" id="UP000887222"/>
    </source>
</evidence>
<dbReference type="InterPro" id="IPR047187">
    <property type="entry name" value="SF1_C_Upf1"/>
</dbReference>
<dbReference type="Pfam" id="PF13195">
    <property type="entry name" value="DUF4011"/>
    <property type="match status" value="1"/>
</dbReference>
<dbReference type="SUPFAM" id="SSF52980">
    <property type="entry name" value="Restriction endonuclease-like"/>
    <property type="match status" value="1"/>
</dbReference>
<dbReference type="CDD" id="cd18808">
    <property type="entry name" value="SF1_C_Upf1"/>
    <property type="match status" value="1"/>
</dbReference>
<evidence type="ECO:0000259" key="2">
    <source>
        <dbReference type="Pfam" id="PF11784"/>
    </source>
</evidence>
<name>A0ABQ4Q9F1_9BURK</name>
<dbReference type="InterPro" id="IPR027417">
    <property type="entry name" value="P-loop_NTPase"/>
</dbReference>
<protein>
    <submittedName>
        <fullName evidence="6">DNA helicase</fullName>
    </submittedName>
</protein>
<feature type="domain" description="Restriction endonuclease type II-like" evidence="5">
    <location>
        <begin position="1658"/>
        <end position="1755"/>
    </location>
</feature>
<comment type="caution">
    <text evidence="6">The sequence shown here is derived from an EMBL/GenBank/DDBJ whole genome shotgun (WGS) entry which is preliminary data.</text>
</comment>
<feature type="domain" description="DNA2/NAM7 helicase helicase" evidence="3">
    <location>
        <begin position="1344"/>
        <end position="1392"/>
    </location>
</feature>
<evidence type="ECO:0000259" key="3">
    <source>
        <dbReference type="Pfam" id="PF13086"/>
    </source>
</evidence>
<keyword evidence="7" id="KW-1185">Reference proteome</keyword>
<dbReference type="InterPro" id="IPR049468">
    <property type="entry name" value="Restrct_endonuc-II-like_dom"/>
</dbReference>
<sequence length="1996" mass="220779">MSTEQTAIPNIDVQAVEVSLENLDQNEPPLLLKLEADTTIGYAAIQNNVPVVRGLTITNTSGTSLENVDVAVSCSPAFAAPTRLRFERLGPGESRKIAPLDLQPDHLYLAQLDESERATISAKAVAEDSELGDASYTIDVLAYEQWAGTRSLPELLAAFCMPNSRVVDQLISKASSLLRETNAELQMSGYQAKNREKVWKQISALYSAIVAENLHYSNPPASFGTDGQKIRTPERILDGRVATCLDLTMLFASCLEQAGINPVVLVKDGHSWVGAWLVENCFPTALVDDVQAVRKRVKSGEFIVFETTGVATGQKPSLRWACSKGEEYLHEDSKFLYAVDIRRAREVQIRPLPSRSAKVDEPVQIADSAPPAIEDMPALPPLDPLAVPVIEVSIPDTPEGRLAKWKSKLLDLTLRNKLLNFKPTKTSLRVICPDPNALEDSLSEGKEFKIRPMPQLMSGSDTREAAVFTARNGASPLDALALDALGRREIIVDVPEESLEGRLVEIFRAAGTGLEEGGANTLFLAFGLLQWQEDKDAEAQHLAPILLVPVTLSRQSVRSGFRLIRHDDDALVNPTLIQKLWQDFNLKLPSFDILPSDEKGIDVGKVLQTFRLHVGELTGWEVKDQVHLGIFSFTKYLMWKDLQDRHQQLQANRVVSHLINNPGEAFASSDIGFEPSTLDETHRPQDLFAPLLSDSSQLRAICVASDGKNLVVEGPPGTGKSQTITNLISHLLATGKTVLFVSEKMAALEVVHRRLNSLGLGAFCLELHSSKAKKAEVLKQLGTALEAATSKTVKEWEMEAERLGVLRQELNGVAGALHRIYPNDLTVFEAIGTCIKYGTMRPAPVTWADANAHTRSELEALRETSRQMAALASQLSDLRTHPLSAVRRGDWTPSWQQELLDAADALEKAAANLQSGAAETARLFGLDASLFSLRDFESFDRLADTLIRSPRVPAGVAKAAHDEAARARLKILRQHGLARKAAWDSLGGAYREDVAALNASELKLQWAEAQSTWWPKSWFAKRSLTGRLRLFRNDQARPNEKDVLPVLEALAKVNAEDKALESMAAEATVLLQEQYASSKTDWDAVSEGAKWAEEFAEAVVRMAGSDPEAARSLREKLEPFVTENRSMLKGDGALGANLVRYRDGYRDLWSKMQSVGELGNCEQNLGLDPAAPGVITRLLGMLQGWSRAHRQLQPWCLWQRSRSKAIAQGLQGLVTAVEAGDVGLAEVAEYFEYSYRSWWVKKAIDREPALCTFSSADHERKIAEFQAVDARFQKLTQQYVSARLAGQIPSMGLLVPGVESEMGRLRRELQKQRRHMPIRQLVQNLPTLLPKLKPCLLMSPLSVAQYLDAAHAQFDVVVFDEASQIPVWDAVGAIARGKQLICVGDPKQLPPTNFFNRVDDSGDGDGDGDVQDLESILDECLSIGMPKLGLNWHYRSKHESLITFSNVTYYENRLVTFPSPVTEDRGVHFEHVKGVYDRGGSRTNRAEADAIVKAIEKHYLDPAKRNQTLGVVTFNQAQQSLIERLLDERRRASAALDQAIAQATNEPLFVKNLENVQGDERDVIYFSITYGPDSAGKVSLNFGPLNLEGGHRRLNVAVSRARQGVVIFSTLLPEHIDLSKVRAAGVRDLKNYLEFAIRGPRALVEQSFPTGMEPDSPFEREVISALREKGWEVHPQVGVSGYRIDIGVVDPRAAGRYLLGVECDGRTYHSGATARDRDRLRQHVLEGLGWHLHRIWSTDWWLNPEEPMRKLLARLEQLVVAEPVQPEPSEPSGQSAEATEAVVESDDVDQAKLRDAPGENVQTSPGALPRYSPAVLEKSKPELFYEERSNDKLRNQLLYVINHEGPVAESVLFRRVARAWDLSRTGRRIEERLRLLAPAKLGCSAGGLTVYWPENTAPETWDGFRLPGDDPESKRGLDEIPREELGNIALFILSQQGGMRTADLQRAVCKLLAISRLSADAEARLNRAFSCGRAGRMIAAESREWSGGSGTKDIRP</sequence>
<dbReference type="InterPro" id="IPR041677">
    <property type="entry name" value="DNA2/NAM7_AAA_11"/>
</dbReference>
<dbReference type="InterPro" id="IPR025103">
    <property type="entry name" value="DUF4011"/>
</dbReference>
<dbReference type="InterPro" id="IPR045055">
    <property type="entry name" value="DNA2/NAM7-like"/>
</dbReference>
<feature type="domain" description="DNA2/NAM7 helicase-like C-terminal" evidence="4">
    <location>
        <begin position="1418"/>
        <end position="1608"/>
    </location>
</feature>
<keyword evidence="6" id="KW-0547">Nucleotide-binding</keyword>
<dbReference type="SUPFAM" id="SSF52540">
    <property type="entry name" value="P-loop containing nucleoside triphosphate hydrolases"/>
    <property type="match status" value="1"/>
</dbReference>
<dbReference type="InterPro" id="IPR041679">
    <property type="entry name" value="DNA2/NAM7-like_C"/>
</dbReference>